<dbReference type="Proteomes" id="UP000325315">
    <property type="component" value="Unassembled WGS sequence"/>
</dbReference>
<organism evidence="2 3">
    <name type="scientific">Gossypium australe</name>
    <dbReference type="NCBI Taxonomy" id="47621"/>
    <lineage>
        <taxon>Eukaryota</taxon>
        <taxon>Viridiplantae</taxon>
        <taxon>Streptophyta</taxon>
        <taxon>Embryophyta</taxon>
        <taxon>Tracheophyta</taxon>
        <taxon>Spermatophyta</taxon>
        <taxon>Magnoliopsida</taxon>
        <taxon>eudicotyledons</taxon>
        <taxon>Gunneridae</taxon>
        <taxon>Pentapetalae</taxon>
        <taxon>rosids</taxon>
        <taxon>malvids</taxon>
        <taxon>Malvales</taxon>
        <taxon>Malvaceae</taxon>
        <taxon>Malvoideae</taxon>
        <taxon>Gossypium</taxon>
    </lineage>
</organism>
<dbReference type="PANTHER" id="PTHR33116">
    <property type="entry name" value="REVERSE TRANSCRIPTASE ZINC-BINDING DOMAIN-CONTAINING PROTEIN-RELATED-RELATED"/>
    <property type="match status" value="1"/>
</dbReference>
<feature type="domain" description="Reverse transcriptase" evidence="1">
    <location>
        <begin position="13"/>
        <end position="148"/>
    </location>
</feature>
<dbReference type="AlphaFoldDB" id="A0A5B6VYB3"/>
<dbReference type="OrthoDB" id="1728428at2759"/>
<protein>
    <submittedName>
        <fullName evidence="2">Retrovirus-related Pol polyprotein LINE-1</fullName>
    </submittedName>
</protein>
<name>A0A5B6VYB3_9ROSI</name>
<accession>A0A5B6VYB3</accession>
<evidence type="ECO:0000259" key="1">
    <source>
        <dbReference type="Pfam" id="PF00078"/>
    </source>
</evidence>
<gene>
    <name evidence="2" type="ORF">EPI10_024229</name>
</gene>
<sequence>MNYVTSSYMQLLWNGALLDKFIPSRRVRQGDPLSPYLFVLVMERLGHMIEATMERGSWEPLLLSRKGPISSHLFFANDLMLFCRADDKDVDCLNHVLNSFCHYSCLHFNRLKTNVFFSRNLSKKVTSSLSAKLGFTKVDDLGKYLGVPFFRKKVRVDTFQFLVDKFRAKVNGWDVRKLSLASPFNLVKSVLITIPNYFMEFQHRSTMKFEKLARNILWRSSALERKVSLGSWDVCCAPSLNGGLGIKRLQDPNNLFLLKLGFNLVTNIEMFWVQELRNKYNFHRILPNDIQRSNCFYIWRSIANVWEDVKKGLTWVKLDGCLVNF</sequence>
<proteinExistence type="predicted"/>
<keyword evidence="3" id="KW-1185">Reference proteome</keyword>
<dbReference type="Pfam" id="PF00078">
    <property type="entry name" value="RVT_1"/>
    <property type="match status" value="1"/>
</dbReference>
<comment type="caution">
    <text evidence="2">The sequence shown here is derived from an EMBL/GenBank/DDBJ whole genome shotgun (WGS) entry which is preliminary data.</text>
</comment>
<evidence type="ECO:0000313" key="3">
    <source>
        <dbReference type="Proteomes" id="UP000325315"/>
    </source>
</evidence>
<reference evidence="3" key="1">
    <citation type="journal article" date="2019" name="Plant Biotechnol. J.">
        <title>Genome sequencing of the Australian wild diploid species Gossypium australe highlights disease resistance and delayed gland morphogenesis.</title>
        <authorList>
            <person name="Cai Y."/>
            <person name="Cai X."/>
            <person name="Wang Q."/>
            <person name="Wang P."/>
            <person name="Zhang Y."/>
            <person name="Cai C."/>
            <person name="Xu Y."/>
            <person name="Wang K."/>
            <person name="Zhou Z."/>
            <person name="Wang C."/>
            <person name="Geng S."/>
            <person name="Li B."/>
            <person name="Dong Q."/>
            <person name="Hou Y."/>
            <person name="Wang H."/>
            <person name="Ai P."/>
            <person name="Liu Z."/>
            <person name="Yi F."/>
            <person name="Sun M."/>
            <person name="An G."/>
            <person name="Cheng J."/>
            <person name="Zhang Y."/>
            <person name="Shi Q."/>
            <person name="Xie Y."/>
            <person name="Shi X."/>
            <person name="Chang Y."/>
            <person name="Huang F."/>
            <person name="Chen Y."/>
            <person name="Hong S."/>
            <person name="Mi L."/>
            <person name="Sun Q."/>
            <person name="Zhang L."/>
            <person name="Zhou B."/>
            <person name="Peng R."/>
            <person name="Zhang X."/>
            <person name="Liu F."/>
        </authorList>
    </citation>
    <scope>NUCLEOTIDE SEQUENCE [LARGE SCALE GENOMIC DNA]</scope>
    <source>
        <strain evidence="3">cv. PA1801</strain>
    </source>
</reference>
<evidence type="ECO:0000313" key="2">
    <source>
        <dbReference type="EMBL" id="KAA3473888.1"/>
    </source>
</evidence>
<dbReference type="EMBL" id="SMMG02000005">
    <property type="protein sequence ID" value="KAA3473888.1"/>
    <property type="molecule type" value="Genomic_DNA"/>
</dbReference>
<dbReference type="PANTHER" id="PTHR33116:SF78">
    <property type="entry name" value="OS12G0587133 PROTEIN"/>
    <property type="match status" value="1"/>
</dbReference>
<dbReference type="InterPro" id="IPR000477">
    <property type="entry name" value="RT_dom"/>
</dbReference>